<dbReference type="PANTHER" id="PTHR45639">
    <property type="entry name" value="HSC70CB, ISOFORM G-RELATED"/>
    <property type="match status" value="1"/>
</dbReference>
<comment type="caution">
    <text evidence="10">The sequence shown here is derived from an EMBL/GenBank/DDBJ whole genome shotgun (WGS) entry which is preliminary data.</text>
</comment>
<accession>A0A5N5TI55</accession>
<dbReference type="CDD" id="cd10230">
    <property type="entry name" value="ASKHA_NBD_HSP70_HYOU1"/>
    <property type="match status" value="1"/>
</dbReference>
<dbReference type="PANTHER" id="PTHR45639:SF3">
    <property type="entry name" value="HYPOXIA UP-REGULATED PROTEIN 1"/>
    <property type="match status" value="1"/>
</dbReference>
<keyword evidence="9" id="KW-0812">Transmembrane</keyword>
<evidence type="ECO:0000256" key="1">
    <source>
        <dbReference type="ARBA" id="ARBA00007381"/>
    </source>
</evidence>
<evidence type="ECO:0000313" key="10">
    <source>
        <dbReference type="EMBL" id="KAB7506161.1"/>
    </source>
</evidence>
<dbReference type="Proteomes" id="UP000326759">
    <property type="component" value="Unassembled WGS sequence"/>
</dbReference>
<dbReference type="Gene3D" id="2.60.34.10">
    <property type="entry name" value="Substrate Binding Domain Of DNAk, Chain A, domain 1"/>
    <property type="match status" value="1"/>
</dbReference>
<dbReference type="OrthoDB" id="10262720at2759"/>
<keyword evidence="5" id="KW-0143">Chaperone</keyword>
<evidence type="ECO:0000256" key="3">
    <source>
        <dbReference type="ARBA" id="ARBA00022824"/>
    </source>
</evidence>
<evidence type="ECO:0000313" key="11">
    <source>
        <dbReference type="Proteomes" id="UP000326759"/>
    </source>
</evidence>
<protein>
    <recommendedName>
        <fullName evidence="6">Hypoxia up-regulated protein 1</fullName>
    </recommendedName>
</protein>
<keyword evidence="7" id="KW-0175">Coiled coil</keyword>
<evidence type="ECO:0000256" key="4">
    <source>
        <dbReference type="ARBA" id="ARBA00022840"/>
    </source>
</evidence>
<evidence type="ECO:0000256" key="7">
    <source>
        <dbReference type="SAM" id="Coils"/>
    </source>
</evidence>
<evidence type="ECO:0000256" key="6">
    <source>
        <dbReference type="ARBA" id="ARBA00040503"/>
    </source>
</evidence>
<dbReference type="InterPro" id="IPR043129">
    <property type="entry name" value="ATPase_NBD"/>
</dbReference>
<name>A0A5N5TI55_9CRUS</name>
<proteinExistence type="inferred from homology"/>
<feature type="compositionally biased region" description="Basic and acidic residues" evidence="8">
    <location>
        <begin position="772"/>
        <end position="784"/>
    </location>
</feature>
<comment type="similarity">
    <text evidence="1">Belongs to the heat shock protein 70 family.</text>
</comment>
<keyword evidence="11" id="KW-1185">Reference proteome</keyword>
<dbReference type="GO" id="GO:0140662">
    <property type="term" value="F:ATP-dependent protein folding chaperone"/>
    <property type="evidence" value="ECO:0007669"/>
    <property type="project" value="InterPro"/>
</dbReference>
<dbReference type="PRINTS" id="PR00301">
    <property type="entry name" value="HEATSHOCK70"/>
</dbReference>
<evidence type="ECO:0000256" key="5">
    <source>
        <dbReference type="ARBA" id="ARBA00023186"/>
    </source>
</evidence>
<keyword evidence="9" id="KW-1133">Transmembrane helix</keyword>
<feature type="coiled-coil region" evidence="7">
    <location>
        <begin position="455"/>
        <end position="489"/>
    </location>
</feature>
<dbReference type="GO" id="GO:0030968">
    <property type="term" value="P:endoplasmic reticulum unfolded protein response"/>
    <property type="evidence" value="ECO:0007669"/>
    <property type="project" value="TreeGrafter"/>
</dbReference>
<evidence type="ECO:0000256" key="8">
    <source>
        <dbReference type="SAM" id="MobiDB-lite"/>
    </source>
</evidence>
<dbReference type="Gene3D" id="3.30.420.40">
    <property type="match status" value="2"/>
</dbReference>
<dbReference type="InterPro" id="IPR013126">
    <property type="entry name" value="Hsp_70_fam"/>
</dbReference>
<keyword evidence="3" id="KW-0256">Endoplasmic reticulum</keyword>
<reference evidence="10 11" key="1">
    <citation type="journal article" date="2019" name="PLoS Biol.">
        <title>Sex chromosomes control vertical transmission of feminizing Wolbachia symbionts in an isopod.</title>
        <authorList>
            <person name="Becking T."/>
            <person name="Chebbi M.A."/>
            <person name="Giraud I."/>
            <person name="Moumen B."/>
            <person name="Laverre T."/>
            <person name="Caubet Y."/>
            <person name="Peccoud J."/>
            <person name="Gilbert C."/>
            <person name="Cordaux R."/>
        </authorList>
    </citation>
    <scope>NUCLEOTIDE SEQUENCE [LARGE SCALE GENOMIC DNA]</scope>
    <source>
        <strain evidence="10">ANa2</strain>
        <tissue evidence="10">Whole body excluding digestive tract and cuticle</tissue>
    </source>
</reference>
<keyword evidence="2" id="KW-0547">Nucleotide-binding</keyword>
<organism evidence="10 11">
    <name type="scientific">Armadillidium nasatum</name>
    <dbReference type="NCBI Taxonomy" id="96803"/>
    <lineage>
        <taxon>Eukaryota</taxon>
        <taxon>Metazoa</taxon>
        <taxon>Ecdysozoa</taxon>
        <taxon>Arthropoda</taxon>
        <taxon>Crustacea</taxon>
        <taxon>Multicrustacea</taxon>
        <taxon>Malacostraca</taxon>
        <taxon>Eumalacostraca</taxon>
        <taxon>Peracarida</taxon>
        <taxon>Isopoda</taxon>
        <taxon>Oniscidea</taxon>
        <taxon>Crinocheta</taxon>
        <taxon>Armadillidiidae</taxon>
        <taxon>Armadillidium</taxon>
    </lineage>
</organism>
<dbReference type="GO" id="GO:0005524">
    <property type="term" value="F:ATP binding"/>
    <property type="evidence" value="ECO:0007669"/>
    <property type="project" value="UniProtKB-KW"/>
</dbReference>
<feature type="compositionally biased region" description="Basic and acidic residues" evidence="8">
    <location>
        <begin position="406"/>
        <end position="417"/>
    </location>
</feature>
<dbReference type="AlphaFoldDB" id="A0A5N5TI55"/>
<dbReference type="SUPFAM" id="SSF100934">
    <property type="entry name" value="Heat shock protein 70kD (HSP70), C-terminal subdomain"/>
    <property type="match status" value="1"/>
</dbReference>
<evidence type="ECO:0000256" key="9">
    <source>
        <dbReference type="SAM" id="Phobius"/>
    </source>
</evidence>
<keyword evidence="4" id="KW-0067">ATP-binding</keyword>
<sequence length="784" mass="89101">MFRRKEINETAQNILFYDMGASFTTATIASYQTVKTKDRGYSETNPQVSVLGVGYDRSLGGLEMQLRVRDFLGRKFNEMKKTSNNVFDSPRGMAKLMKEAAKVKNVLSANTEYISQVEGVLDDKDFRLIVKREEFEELCGDLFERVREPVDSALIAAGMDIKDIHQFIIVGGNTRVPKVQSILQEIWGKELGKNINADEAAALGAVYRAADIGQGFKVMKFHVKESVVYPIDVDFERIIEKEDGTSSSKIVKRNLFALTNTYPQKKVMTFNKHNSDFGFSINYGDLMQLSKEQAGFLGSQNVSFVFVEGVTNAFSKHSEDGAEPKGIKAHFTMDESGILLLTDTEVVFEKNVTVEVKEEEESTISKIGNTLSKLFSGNDDDSEKLVNSTSDSSSENLNKSTNGDESSSKEGKSDEKNAKKKRSSSKEVKPKLVTVKEPVNFTINFLDIKPFSPENKKASIEKIQSINELENARKEKERMKNTLETYILDIHDKLSQEEYERASEEKTRTDTMQLASQLEEWLYDEGYDETPATYKDRLKSLEVLFEPIKKRVLEHRQRPEALKARIDPVIVVILVLGLSLIVAVGLWVVCSRRRALHEMINASSMFLYNAQNSPTGEKWFTDVELKTLDNLIINIQKWLEEKEEEQDNLELYKNPVLSIRSISEKIDSLDREVKYMLNKAKITKAKREREAAEAKLKEAQEKARAEKEARKKKNKTDEEEEIETEAESEAEVENGNGGEDSRQEPSMPVEDEDIEKEQIEEPEGQPEENESEQNRRKTSENLGE</sequence>
<feature type="compositionally biased region" description="Acidic residues" evidence="8">
    <location>
        <begin position="717"/>
        <end position="732"/>
    </location>
</feature>
<feature type="region of interest" description="Disordered" evidence="8">
    <location>
        <begin position="378"/>
        <end position="429"/>
    </location>
</feature>
<dbReference type="InterPro" id="IPR029048">
    <property type="entry name" value="HSP70_C_sf"/>
</dbReference>
<dbReference type="InterPro" id="IPR029047">
    <property type="entry name" value="HSP70_peptide-bd_sf"/>
</dbReference>
<dbReference type="Pfam" id="PF00012">
    <property type="entry name" value="HSP70"/>
    <property type="match status" value="1"/>
</dbReference>
<evidence type="ECO:0000256" key="2">
    <source>
        <dbReference type="ARBA" id="ARBA00022741"/>
    </source>
</evidence>
<dbReference type="GO" id="GO:0034663">
    <property type="term" value="C:endoplasmic reticulum chaperone complex"/>
    <property type="evidence" value="ECO:0007669"/>
    <property type="project" value="TreeGrafter"/>
</dbReference>
<feature type="region of interest" description="Disordered" evidence="8">
    <location>
        <begin position="693"/>
        <end position="784"/>
    </location>
</feature>
<feature type="transmembrane region" description="Helical" evidence="9">
    <location>
        <begin position="569"/>
        <end position="590"/>
    </location>
</feature>
<dbReference type="SUPFAM" id="SSF53067">
    <property type="entry name" value="Actin-like ATPase domain"/>
    <property type="match status" value="1"/>
</dbReference>
<feature type="compositionally biased region" description="Polar residues" evidence="8">
    <location>
        <begin position="385"/>
        <end position="401"/>
    </location>
</feature>
<keyword evidence="9" id="KW-0472">Membrane</keyword>
<dbReference type="Gene3D" id="1.20.1270.10">
    <property type="match status" value="1"/>
</dbReference>
<gene>
    <name evidence="10" type="primary">HYOU1</name>
    <name evidence="10" type="ORF">Anas_00058</name>
</gene>
<dbReference type="Gene3D" id="3.90.640.10">
    <property type="entry name" value="Actin, Chain A, domain 4"/>
    <property type="match status" value="1"/>
</dbReference>
<feature type="compositionally biased region" description="Basic and acidic residues" evidence="8">
    <location>
        <begin position="693"/>
        <end position="709"/>
    </location>
</feature>
<dbReference type="EMBL" id="SEYY01000973">
    <property type="protein sequence ID" value="KAB7506161.1"/>
    <property type="molecule type" value="Genomic_DNA"/>
</dbReference>
<feature type="compositionally biased region" description="Acidic residues" evidence="8">
    <location>
        <begin position="749"/>
        <end position="771"/>
    </location>
</feature>